<dbReference type="EMBL" id="DXHV01000065">
    <property type="protein sequence ID" value="HIW00930.1"/>
    <property type="molecule type" value="Genomic_DNA"/>
</dbReference>
<evidence type="ECO:0000313" key="3">
    <source>
        <dbReference type="Proteomes" id="UP000886752"/>
    </source>
</evidence>
<feature type="transmembrane region" description="Helical" evidence="1">
    <location>
        <begin position="35"/>
        <end position="56"/>
    </location>
</feature>
<feature type="transmembrane region" description="Helical" evidence="1">
    <location>
        <begin position="6"/>
        <end position="23"/>
    </location>
</feature>
<comment type="caution">
    <text evidence="2">The sequence shown here is derived from an EMBL/GenBank/DDBJ whole genome shotgun (WGS) entry which is preliminary data.</text>
</comment>
<dbReference type="AlphaFoldDB" id="A0A9D1PXW1"/>
<keyword evidence="1" id="KW-1133">Transmembrane helix</keyword>
<dbReference type="Proteomes" id="UP000886752">
    <property type="component" value="Unassembled WGS sequence"/>
</dbReference>
<proteinExistence type="predicted"/>
<keyword evidence="1" id="KW-0812">Transmembrane</keyword>
<accession>A0A9D1PXW1</accession>
<sequence length="102" mass="11280">MFRRGFGLSILGFAPWILELLLYRRLVGRAHLSTLEAASVSAVLSLLFVYGLYVLVRLPRLGVRRQFNPLAWPVSQLRLFGAECAVLMGTACVLALAALNFS</sequence>
<protein>
    <submittedName>
        <fullName evidence="2">Uncharacterized protein</fullName>
    </submittedName>
</protein>
<feature type="transmembrane region" description="Helical" evidence="1">
    <location>
        <begin position="76"/>
        <end position="99"/>
    </location>
</feature>
<evidence type="ECO:0000313" key="2">
    <source>
        <dbReference type="EMBL" id="HIW00930.1"/>
    </source>
</evidence>
<evidence type="ECO:0000256" key="1">
    <source>
        <dbReference type="SAM" id="Phobius"/>
    </source>
</evidence>
<reference evidence="2" key="1">
    <citation type="journal article" date="2021" name="PeerJ">
        <title>Extensive microbial diversity within the chicken gut microbiome revealed by metagenomics and culture.</title>
        <authorList>
            <person name="Gilroy R."/>
            <person name="Ravi A."/>
            <person name="Getino M."/>
            <person name="Pursley I."/>
            <person name="Horton D.L."/>
            <person name="Alikhan N.F."/>
            <person name="Baker D."/>
            <person name="Gharbi K."/>
            <person name="Hall N."/>
            <person name="Watson M."/>
            <person name="Adriaenssens E.M."/>
            <person name="Foster-Nyarko E."/>
            <person name="Jarju S."/>
            <person name="Secka A."/>
            <person name="Antonio M."/>
            <person name="Oren A."/>
            <person name="Chaudhuri R.R."/>
            <person name="La Ragione R."/>
            <person name="Hildebrand F."/>
            <person name="Pallen M.J."/>
        </authorList>
    </citation>
    <scope>NUCLEOTIDE SEQUENCE</scope>
    <source>
        <strain evidence="2">ChiHecec2B26-446</strain>
    </source>
</reference>
<name>A0A9D1PXW1_9BACT</name>
<gene>
    <name evidence="2" type="ORF">H9894_07050</name>
</gene>
<reference evidence="2" key="2">
    <citation type="submission" date="2021-04" db="EMBL/GenBank/DDBJ databases">
        <authorList>
            <person name="Gilroy R."/>
        </authorList>
    </citation>
    <scope>NUCLEOTIDE SEQUENCE</scope>
    <source>
        <strain evidence="2">ChiHecec2B26-446</strain>
    </source>
</reference>
<organism evidence="2 3">
    <name type="scientific">Candidatus Desulfovibrio intestinipullorum</name>
    <dbReference type="NCBI Taxonomy" id="2838536"/>
    <lineage>
        <taxon>Bacteria</taxon>
        <taxon>Pseudomonadati</taxon>
        <taxon>Thermodesulfobacteriota</taxon>
        <taxon>Desulfovibrionia</taxon>
        <taxon>Desulfovibrionales</taxon>
        <taxon>Desulfovibrionaceae</taxon>
        <taxon>Desulfovibrio</taxon>
    </lineage>
</organism>
<keyword evidence="1" id="KW-0472">Membrane</keyword>